<dbReference type="OrthoDB" id="345880at2"/>
<evidence type="ECO:0000313" key="6">
    <source>
        <dbReference type="Proteomes" id="UP000533017"/>
    </source>
</evidence>
<dbReference type="Proteomes" id="UP000533017">
    <property type="component" value="Unassembled WGS sequence"/>
</dbReference>
<reference evidence="4 5" key="1">
    <citation type="submission" date="2016-10" db="EMBL/GenBank/DDBJ databases">
        <authorList>
            <person name="de Groot N.N."/>
        </authorList>
    </citation>
    <scope>NUCLEOTIDE SEQUENCE [LARGE SCALE GENOMIC DNA]</scope>
    <source>
        <strain evidence="4 5">CPCC 202808</strain>
    </source>
</reference>
<dbReference type="InterPro" id="IPR007312">
    <property type="entry name" value="Phosphoesterase"/>
</dbReference>
<reference evidence="3 6" key="2">
    <citation type="submission" date="2020-07" db="EMBL/GenBank/DDBJ databases">
        <title>Sequencing the genomes of 1000 actinobacteria strains.</title>
        <authorList>
            <person name="Klenk H.-P."/>
        </authorList>
    </citation>
    <scope>NUCLEOTIDE SEQUENCE [LARGE SCALE GENOMIC DNA]</scope>
    <source>
        <strain evidence="3 6">DSM 45117</strain>
    </source>
</reference>
<dbReference type="InterPro" id="IPR017850">
    <property type="entry name" value="Alkaline_phosphatase_core_sf"/>
</dbReference>
<proteinExistence type="predicted"/>
<sequence length="343" mass="37729">MISRKLAAGLFTGLAGVLTMTFGNGQLPLAGTANSSDDPHHMDHVFVIMMENHGREQILDPNNAGTPHLRALAKEYGTAMNYYGVTQPSQPNYIAVTSGSTWGSAANNNDQRVALDHTNIVDQFEEHNVSWKAYMESAPYPGYMGGRYMDPNGSGAYAPGHNPFVLYPSIIDNPERLNKVVPLTQLSTDIADHKVPEFVWITPNLCHDMHMGPGCDTLDETQLERLGDNFVDEWVKKIMNSNAWTGNSTIFITYDEGPGGEYCCDSLPVTAGDLSKSPEVHGGGNVPMIVISRHGSRGYTNNEKYNHYSLLRTIEENWDLGYLGFASDSRQVHSLTPFLRAGS</sequence>
<dbReference type="PANTHER" id="PTHR31956:SF8">
    <property type="entry name" value="ACID PHOSPHATASE PHOA (AFU_ORTHOLOGUE AFUA_1G03570)"/>
    <property type="match status" value="1"/>
</dbReference>
<organism evidence="4 5">
    <name type="scientific">Actinopolymorpha cephalotaxi</name>
    <dbReference type="NCBI Taxonomy" id="504797"/>
    <lineage>
        <taxon>Bacteria</taxon>
        <taxon>Bacillati</taxon>
        <taxon>Actinomycetota</taxon>
        <taxon>Actinomycetes</taxon>
        <taxon>Propionibacteriales</taxon>
        <taxon>Actinopolymorphaceae</taxon>
        <taxon>Actinopolymorpha</taxon>
    </lineage>
</organism>
<dbReference type="GO" id="GO:0009395">
    <property type="term" value="P:phospholipid catabolic process"/>
    <property type="evidence" value="ECO:0007669"/>
    <property type="project" value="TreeGrafter"/>
</dbReference>
<keyword evidence="6" id="KW-1185">Reference proteome</keyword>
<dbReference type="RefSeq" id="WP_092883496.1">
    <property type="nucleotide sequence ID" value="NZ_FOOI01000006.1"/>
</dbReference>
<dbReference type="GO" id="GO:0016788">
    <property type="term" value="F:hydrolase activity, acting on ester bonds"/>
    <property type="evidence" value="ECO:0007669"/>
    <property type="project" value="InterPro"/>
</dbReference>
<dbReference type="STRING" id="504797.SAMN05421678_106293"/>
<protein>
    <submittedName>
        <fullName evidence="4">Phosphoesterase family protein</fullName>
    </submittedName>
    <submittedName>
        <fullName evidence="3">Phospholipase C</fullName>
    </submittedName>
</protein>
<keyword evidence="2" id="KW-0843">Virulence</keyword>
<evidence type="ECO:0000313" key="4">
    <source>
        <dbReference type="EMBL" id="SFG54330.1"/>
    </source>
</evidence>
<dbReference type="AlphaFoldDB" id="A0A1I2SNJ3"/>
<dbReference type="EMBL" id="JACBZA010000001">
    <property type="protein sequence ID" value="NYH84043.1"/>
    <property type="molecule type" value="Genomic_DNA"/>
</dbReference>
<gene>
    <name evidence="3" type="ORF">FHR37_002894</name>
    <name evidence="4" type="ORF">SAMN05421678_106293</name>
</gene>
<evidence type="ECO:0000256" key="1">
    <source>
        <dbReference type="ARBA" id="ARBA00022801"/>
    </source>
</evidence>
<dbReference type="Proteomes" id="UP000199052">
    <property type="component" value="Unassembled WGS sequence"/>
</dbReference>
<keyword evidence="1" id="KW-0378">Hydrolase</keyword>
<evidence type="ECO:0000313" key="5">
    <source>
        <dbReference type="Proteomes" id="UP000199052"/>
    </source>
</evidence>
<dbReference type="Gene3D" id="3.40.720.10">
    <property type="entry name" value="Alkaline Phosphatase, subunit A"/>
    <property type="match status" value="1"/>
</dbReference>
<accession>A0A1I2SNJ3</accession>
<dbReference type="PANTHER" id="PTHR31956">
    <property type="entry name" value="NON-SPECIFIC PHOSPHOLIPASE C4-RELATED"/>
    <property type="match status" value="1"/>
</dbReference>
<dbReference type="EMBL" id="FOOI01000006">
    <property type="protein sequence ID" value="SFG54330.1"/>
    <property type="molecule type" value="Genomic_DNA"/>
</dbReference>
<dbReference type="Pfam" id="PF04185">
    <property type="entry name" value="Phosphoesterase"/>
    <property type="match status" value="1"/>
</dbReference>
<evidence type="ECO:0000313" key="3">
    <source>
        <dbReference type="EMBL" id="NYH84043.1"/>
    </source>
</evidence>
<name>A0A1I2SNJ3_9ACTN</name>
<evidence type="ECO:0000256" key="2">
    <source>
        <dbReference type="ARBA" id="ARBA00023026"/>
    </source>
</evidence>